<evidence type="ECO:0000256" key="1">
    <source>
        <dbReference type="ARBA" id="ARBA00022574"/>
    </source>
</evidence>
<dbReference type="EMBL" id="BMAR01000002">
    <property type="protein sequence ID" value="GFR41540.1"/>
    <property type="molecule type" value="Genomic_DNA"/>
</dbReference>
<keyword evidence="5" id="KW-1185">Reference proteome</keyword>
<dbReference type="PANTHER" id="PTHR10971">
    <property type="entry name" value="MRNA EXPORT FACTOR AND BUB3"/>
    <property type="match status" value="1"/>
</dbReference>
<dbReference type="PROSITE" id="PS50082">
    <property type="entry name" value="WD_REPEATS_2"/>
    <property type="match status" value="2"/>
</dbReference>
<dbReference type="InterPro" id="IPR036322">
    <property type="entry name" value="WD40_repeat_dom_sf"/>
</dbReference>
<keyword evidence="2" id="KW-0677">Repeat</keyword>
<dbReference type="Proteomes" id="UP001054857">
    <property type="component" value="Unassembled WGS sequence"/>
</dbReference>
<dbReference type="InterPro" id="IPR015943">
    <property type="entry name" value="WD40/YVTN_repeat-like_dom_sf"/>
</dbReference>
<evidence type="ECO:0000313" key="5">
    <source>
        <dbReference type="Proteomes" id="UP001054857"/>
    </source>
</evidence>
<name>A0AAD3HIG6_9CHLO</name>
<evidence type="ECO:0008006" key="6">
    <source>
        <dbReference type="Google" id="ProtNLM"/>
    </source>
</evidence>
<feature type="repeat" description="WD" evidence="3">
    <location>
        <begin position="94"/>
        <end position="126"/>
    </location>
</feature>
<dbReference type="SUPFAM" id="SSF50978">
    <property type="entry name" value="WD40 repeat-like"/>
    <property type="match status" value="1"/>
</dbReference>
<feature type="repeat" description="WD" evidence="3">
    <location>
        <begin position="244"/>
        <end position="278"/>
    </location>
</feature>
<dbReference type="Gene3D" id="2.130.10.10">
    <property type="entry name" value="YVTN repeat-like/Quinoprotein amine dehydrogenase"/>
    <property type="match status" value="1"/>
</dbReference>
<accession>A0AAD3HIG6</accession>
<organism evidence="4 5">
    <name type="scientific">Astrephomene gubernaculifera</name>
    <dbReference type="NCBI Taxonomy" id="47775"/>
    <lineage>
        <taxon>Eukaryota</taxon>
        <taxon>Viridiplantae</taxon>
        <taxon>Chlorophyta</taxon>
        <taxon>core chlorophytes</taxon>
        <taxon>Chlorophyceae</taxon>
        <taxon>CS clade</taxon>
        <taxon>Chlamydomonadales</taxon>
        <taxon>Astrephomenaceae</taxon>
        <taxon>Astrephomene</taxon>
    </lineage>
</organism>
<evidence type="ECO:0000313" key="4">
    <source>
        <dbReference type="EMBL" id="GFR41540.1"/>
    </source>
</evidence>
<sequence length="337" mass="36633">MAAPTAYLGEPVEAPPTDGISRVIFSQTSDLLLASSWDKGLHLYDANTRLPRATFTHQTPLLDCCFESDNTVYAAGLDGQIKRFDVQTASSVVLGTHMNAVQSLAYLTTRGLLVSGSWDQGLRLWDPRLAPGQNCVAAVALPGKVYAMSAGQERLVVGTSGRHVLIYDIRRLIGGEGPEQQRESSLKYQTRSLAVYTDGRGYALGSVEGRVAMEFFDAADAQANKYAFKCHRRNEGGKDTVYPVHSIAFHSGYGTFATGGGDGVICIWDGENKKRLFQTARYPTSVASMCFSRTGEMLAVASSYAYEQGERDHPADAIYIRAVQDVEVRPKARKAAA</sequence>
<gene>
    <name evidence="4" type="ORF">Agub_g2253</name>
</gene>
<keyword evidence="1 3" id="KW-0853">WD repeat</keyword>
<comment type="caution">
    <text evidence="4">The sequence shown here is derived from an EMBL/GenBank/DDBJ whole genome shotgun (WGS) entry which is preliminary data.</text>
</comment>
<proteinExistence type="predicted"/>
<protein>
    <recommendedName>
        <fullName evidence="6">Mitotic checkpoint protein BUB3</fullName>
    </recommendedName>
</protein>
<dbReference type="SMART" id="SM00320">
    <property type="entry name" value="WD40"/>
    <property type="match status" value="4"/>
</dbReference>
<dbReference type="AlphaFoldDB" id="A0AAD3HIG6"/>
<dbReference type="PROSITE" id="PS50294">
    <property type="entry name" value="WD_REPEATS_REGION"/>
    <property type="match status" value="1"/>
</dbReference>
<evidence type="ECO:0000256" key="2">
    <source>
        <dbReference type="ARBA" id="ARBA00022737"/>
    </source>
</evidence>
<dbReference type="Pfam" id="PF00400">
    <property type="entry name" value="WD40"/>
    <property type="match status" value="3"/>
</dbReference>
<dbReference type="InterPro" id="IPR001680">
    <property type="entry name" value="WD40_rpt"/>
</dbReference>
<reference evidence="4 5" key="1">
    <citation type="journal article" date="2021" name="Sci. Rep.">
        <title>Genome sequencing of the multicellular alga Astrephomene provides insights into convergent evolution of germ-soma differentiation.</title>
        <authorList>
            <person name="Yamashita S."/>
            <person name="Yamamoto K."/>
            <person name="Matsuzaki R."/>
            <person name="Suzuki S."/>
            <person name="Yamaguchi H."/>
            <person name="Hirooka S."/>
            <person name="Minakuchi Y."/>
            <person name="Miyagishima S."/>
            <person name="Kawachi M."/>
            <person name="Toyoda A."/>
            <person name="Nozaki H."/>
        </authorList>
    </citation>
    <scope>NUCLEOTIDE SEQUENCE [LARGE SCALE GENOMIC DNA]</scope>
    <source>
        <strain evidence="4 5">NIES-4017</strain>
    </source>
</reference>
<evidence type="ECO:0000256" key="3">
    <source>
        <dbReference type="PROSITE-ProRule" id="PRU00221"/>
    </source>
</evidence>